<dbReference type="PANTHER" id="PTHR13475:SF3">
    <property type="entry name" value="NEUGRIN"/>
    <property type="match status" value="1"/>
</dbReference>
<gene>
    <name evidence="6" type="ORF">LAMI_0F14400G</name>
</gene>
<evidence type="ECO:0000313" key="6">
    <source>
        <dbReference type="EMBL" id="SCU98387.1"/>
    </source>
</evidence>
<sequence length="219" mass="25810">MLSRMGFSIKECRLLGFSAFNVSLRRGFRTSFSAGKNSRARDVIKLLNSTSLTQKEREQGHWKRDLRLPEWKRQKFALKEKLGNQEWKPLKKLSREQMESVRLLKRQFPDMSAKQLGDQYKVSPEVIRRILKSTWEPTEEEMVDIQARWKRRGERMNDMMEQPSERKIVIGSSRSSANLMVKEVKKRHVSSSNFRDNKTTGPTQTKSRKKLQLLARLIK</sequence>
<evidence type="ECO:0000256" key="5">
    <source>
        <dbReference type="SAM" id="MobiDB-lite"/>
    </source>
</evidence>
<dbReference type="GO" id="GO:0005634">
    <property type="term" value="C:nucleus"/>
    <property type="evidence" value="ECO:0007669"/>
    <property type="project" value="TreeGrafter"/>
</dbReference>
<evidence type="ECO:0000313" key="7">
    <source>
        <dbReference type="Proteomes" id="UP000191024"/>
    </source>
</evidence>
<comment type="subcellular location">
    <subcellularLocation>
        <location evidence="2">Mitochondrion</location>
    </subcellularLocation>
</comment>
<dbReference type="STRING" id="1230905.A0A1G4K3T6"/>
<dbReference type="GO" id="GO:0005739">
    <property type="term" value="C:mitochondrion"/>
    <property type="evidence" value="ECO:0007669"/>
    <property type="project" value="UniProtKB-SubCell"/>
</dbReference>
<evidence type="ECO:0000256" key="1">
    <source>
        <dbReference type="ARBA" id="ARBA00003548"/>
    </source>
</evidence>
<dbReference type="Proteomes" id="UP000191024">
    <property type="component" value="Chromosome F"/>
</dbReference>
<organism evidence="6 7">
    <name type="scientific">Lachancea mirantina</name>
    <dbReference type="NCBI Taxonomy" id="1230905"/>
    <lineage>
        <taxon>Eukaryota</taxon>
        <taxon>Fungi</taxon>
        <taxon>Dikarya</taxon>
        <taxon>Ascomycota</taxon>
        <taxon>Saccharomycotina</taxon>
        <taxon>Saccharomycetes</taxon>
        <taxon>Saccharomycetales</taxon>
        <taxon>Saccharomycetaceae</taxon>
        <taxon>Lachancea</taxon>
    </lineage>
</organism>
<dbReference type="AlphaFoldDB" id="A0A1G4K3T6"/>
<evidence type="ECO:0000256" key="2">
    <source>
        <dbReference type="ARBA" id="ARBA00004173"/>
    </source>
</evidence>
<comment type="function">
    <text evidence="1">Required for respiratory activity and maintenance and expression of the mitochondrial genome.</text>
</comment>
<feature type="region of interest" description="Disordered" evidence="5">
    <location>
        <begin position="184"/>
        <end position="210"/>
    </location>
</feature>
<protein>
    <recommendedName>
        <fullName evidence="4">Required for respiratory growth protein 9, mitochondrial</fullName>
    </recommendedName>
</protein>
<keyword evidence="7" id="KW-1185">Reference proteome</keyword>
<feature type="compositionally biased region" description="Polar residues" evidence="5">
    <location>
        <begin position="190"/>
        <end position="205"/>
    </location>
</feature>
<evidence type="ECO:0000256" key="4">
    <source>
        <dbReference type="ARBA" id="ARBA00013566"/>
    </source>
</evidence>
<reference evidence="7" key="1">
    <citation type="submission" date="2016-03" db="EMBL/GenBank/DDBJ databases">
        <authorList>
            <person name="Devillers H."/>
        </authorList>
    </citation>
    <scope>NUCLEOTIDE SEQUENCE [LARGE SCALE GENOMIC DNA]</scope>
</reference>
<dbReference type="PANTHER" id="PTHR13475">
    <property type="entry name" value="NEUGRIN"/>
    <property type="match status" value="1"/>
</dbReference>
<dbReference type="InterPro" id="IPR010487">
    <property type="entry name" value="NGRN/Rrg9"/>
</dbReference>
<accession>A0A1G4K3T6</accession>
<dbReference type="EMBL" id="LT598467">
    <property type="protein sequence ID" value="SCU98387.1"/>
    <property type="molecule type" value="Genomic_DNA"/>
</dbReference>
<dbReference type="Pfam" id="PF06413">
    <property type="entry name" value="Neugrin"/>
    <property type="match status" value="1"/>
</dbReference>
<evidence type="ECO:0000256" key="3">
    <source>
        <dbReference type="ARBA" id="ARBA00010895"/>
    </source>
</evidence>
<dbReference type="OrthoDB" id="5578174at2759"/>
<name>A0A1G4K3T6_9SACH</name>
<proteinExistence type="inferred from homology"/>
<comment type="similarity">
    <text evidence="3">Belongs to the RRG9 family.</text>
</comment>